<dbReference type="Pfam" id="PF00781">
    <property type="entry name" value="DAGK_cat"/>
    <property type="match status" value="1"/>
</dbReference>
<dbReference type="Proteomes" id="UP000248706">
    <property type="component" value="Unassembled WGS sequence"/>
</dbReference>
<dbReference type="InterPro" id="IPR045540">
    <property type="entry name" value="YegS/DAGK_C"/>
</dbReference>
<dbReference type="GO" id="GO:0008654">
    <property type="term" value="P:phospholipid biosynthetic process"/>
    <property type="evidence" value="ECO:0007669"/>
    <property type="project" value="UniProtKB-KW"/>
</dbReference>
<comment type="similarity">
    <text evidence="2">Belongs to the diacylglycerol/lipid kinase family.</text>
</comment>
<keyword evidence="4" id="KW-0808">Transferase</keyword>
<evidence type="ECO:0000256" key="7">
    <source>
        <dbReference type="ARBA" id="ARBA00022777"/>
    </source>
</evidence>
<dbReference type="PANTHER" id="PTHR12358">
    <property type="entry name" value="SPHINGOSINE KINASE"/>
    <property type="match status" value="1"/>
</dbReference>
<dbReference type="NCBIfam" id="TIGR00147">
    <property type="entry name" value="YegS/Rv2252/BmrU family lipid kinase"/>
    <property type="match status" value="1"/>
</dbReference>
<dbReference type="InterPro" id="IPR016064">
    <property type="entry name" value="NAD/diacylglycerol_kinase_sf"/>
</dbReference>
<evidence type="ECO:0000256" key="4">
    <source>
        <dbReference type="ARBA" id="ARBA00022679"/>
    </source>
</evidence>
<reference evidence="15 16" key="1">
    <citation type="submission" date="2016-08" db="EMBL/GenBank/DDBJ databases">
        <title>Analysis of Carbohydrate Active Enzymes in Thermogemmatispora T81 Reveals Carbohydrate Degradation Ability.</title>
        <authorList>
            <person name="Tomazini A."/>
            <person name="Lal S."/>
            <person name="Stott M."/>
            <person name="Henrissat B."/>
            <person name="Polikarpov I."/>
            <person name="Sparling R."/>
            <person name="Levin D.B."/>
        </authorList>
    </citation>
    <scope>NUCLEOTIDE SEQUENCE [LARGE SCALE GENOMIC DNA]</scope>
    <source>
        <strain evidence="15 16">T81</strain>
    </source>
</reference>
<dbReference type="PROSITE" id="PS50146">
    <property type="entry name" value="DAGK"/>
    <property type="match status" value="1"/>
</dbReference>
<keyword evidence="8" id="KW-0067">ATP-binding</keyword>
<keyword evidence="12" id="KW-1208">Phospholipid metabolism</keyword>
<dbReference type="SMART" id="SM00046">
    <property type="entry name" value="DAGKc"/>
    <property type="match status" value="1"/>
</dbReference>
<accession>A0A328VB31</accession>
<evidence type="ECO:0000259" key="14">
    <source>
        <dbReference type="PROSITE" id="PS50146"/>
    </source>
</evidence>
<dbReference type="SUPFAM" id="SSF111331">
    <property type="entry name" value="NAD kinase/diacylglycerol kinase-like"/>
    <property type="match status" value="1"/>
</dbReference>
<dbReference type="GO" id="GO:0004143">
    <property type="term" value="F:ATP-dependent diacylglycerol kinase activity"/>
    <property type="evidence" value="ECO:0007669"/>
    <property type="project" value="TreeGrafter"/>
</dbReference>
<evidence type="ECO:0000256" key="3">
    <source>
        <dbReference type="ARBA" id="ARBA00022516"/>
    </source>
</evidence>
<dbReference type="RefSeq" id="WP_112427153.1">
    <property type="nucleotide sequence ID" value="NZ_MCIF01000002.1"/>
</dbReference>
<keyword evidence="11" id="KW-0594">Phospholipid biosynthesis</keyword>
<comment type="caution">
    <text evidence="15">The sequence shown here is derived from an EMBL/GenBank/DDBJ whole genome shotgun (WGS) entry which is preliminary data.</text>
</comment>
<evidence type="ECO:0000256" key="12">
    <source>
        <dbReference type="ARBA" id="ARBA00023264"/>
    </source>
</evidence>
<proteinExistence type="inferred from homology"/>
<evidence type="ECO:0000256" key="8">
    <source>
        <dbReference type="ARBA" id="ARBA00022840"/>
    </source>
</evidence>
<evidence type="ECO:0000256" key="2">
    <source>
        <dbReference type="ARBA" id="ARBA00005983"/>
    </source>
</evidence>
<comment type="cofactor">
    <cofactor evidence="1">
        <name>Mg(2+)</name>
        <dbReference type="ChEBI" id="CHEBI:18420"/>
    </cofactor>
</comment>
<dbReference type="Gene3D" id="2.60.200.40">
    <property type="match status" value="1"/>
</dbReference>
<keyword evidence="5" id="KW-0479">Metal-binding</keyword>
<evidence type="ECO:0000256" key="13">
    <source>
        <dbReference type="SAM" id="MobiDB-lite"/>
    </source>
</evidence>
<evidence type="ECO:0000256" key="10">
    <source>
        <dbReference type="ARBA" id="ARBA00023098"/>
    </source>
</evidence>
<keyword evidence="7" id="KW-0418">Kinase</keyword>
<evidence type="ECO:0000256" key="1">
    <source>
        <dbReference type="ARBA" id="ARBA00001946"/>
    </source>
</evidence>
<organism evidence="15 16">
    <name type="scientific">Thermogemmatispora tikiterensis</name>
    <dbReference type="NCBI Taxonomy" id="1825093"/>
    <lineage>
        <taxon>Bacteria</taxon>
        <taxon>Bacillati</taxon>
        <taxon>Chloroflexota</taxon>
        <taxon>Ktedonobacteria</taxon>
        <taxon>Thermogemmatisporales</taxon>
        <taxon>Thermogemmatisporaceae</taxon>
        <taxon>Thermogemmatispora</taxon>
    </lineage>
</organism>
<dbReference type="OrthoDB" id="9786026at2"/>
<feature type="region of interest" description="Disordered" evidence="13">
    <location>
        <begin position="1"/>
        <end position="28"/>
    </location>
</feature>
<keyword evidence="6" id="KW-0547">Nucleotide-binding</keyword>
<dbReference type="GO" id="GO:0046872">
    <property type="term" value="F:metal ion binding"/>
    <property type="evidence" value="ECO:0007669"/>
    <property type="project" value="UniProtKB-KW"/>
</dbReference>
<dbReference type="PANTHER" id="PTHR12358:SF106">
    <property type="entry name" value="LIPID KINASE YEGS"/>
    <property type="match status" value="1"/>
</dbReference>
<dbReference type="InterPro" id="IPR005218">
    <property type="entry name" value="Diacylglycerol/lipid_kinase"/>
</dbReference>
<evidence type="ECO:0000256" key="9">
    <source>
        <dbReference type="ARBA" id="ARBA00022842"/>
    </source>
</evidence>
<dbReference type="InterPro" id="IPR001206">
    <property type="entry name" value="Diacylglycerol_kinase_cat_dom"/>
</dbReference>
<evidence type="ECO:0000313" key="15">
    <source>
        <dbReference type="EMBL" id="RAQ94886.1"/>
    </source>
</evidence>
<dbReference type="InterPro" id="IPR017438">
    <property type="entry name" value="ATP-NAD_kinase_N"/>
</dbReference>
<name>A0A328VB31_9CHLR</name>
<evidence type="ECO:0000256" key="6">
    <source>
        <dbReference type="ARBA" id="ARBA00022741"/>
    </source>
</evidence>
<protein>
    <recommendedName>
        <fullName evidence="14">DAGKc domain-containing protein</fullName>
    </recommendedName>
</protein>
<feature type="domain" description="DAGKc" evidence="14">
    <location>
        <begin position="13"/>
        <end position="144"/>
    </location>
</feature>
<dbReference type="EMBL" id="MCIF01000002">
    <property type="protein sequence ID" value="RAQ94886.1"/>
    <property type="molecule type" value="Genomic_DNA"/>
</dbReference>
<keyword evidence="10" id="KW-0443">Lipid metabolism</keyword>
<keyword evidence="16" id="KW-1185">Reference proteome</keyword>
<gene>
    <name evidence="15" type="ORF">A4R35_05010</name>
</gene>
<keyword evidence="9" id="KW-0460">Magnesium</keyword>
<evidence type="ECO:0000313" key="16">
    <source>
        <dbReference type="Proteomes" id="UP000248706"/>
    </source>
</evidence>
<dbReference type="Pfam" id="PF19279">
    <property type="entry name" value="YegS_C"/>
    <property type="match status" value="1"/>
</dbReference>
<sequence length="316" mass="34303">MEIASATSPSSSTANRPPLVILNPTANQGRMQRHRTLVRQRAAAIAGADYCETARAGEAEQLACEAARQGRPVIVVGGDGSVHEVVNGILNSGRRVPLGIIAAGSGNDFACNTLRLPRQPEAAIERAFSGQPVPIDAGQANERYFANSFSVGLDADIAAGARQLKKIPFMTGMRLYYSSTVRQLLFGYRQCPWLRFSLEPAASEAPPAETFQRYVLLAVTNGPTYGSGFRINPEADASDGLLDLCTIRYAPLGRALRLLPVVKRGQHAHLPEVHFYRIQGLTIESRLPLNAQMDGEVFHGQRFEVNVLPQALLVRC</sequence>
<dbReference type="Gene3D" id="3.40.50.10330">
    <property type="entry name" value="Probable inorganic polyphosphate/atp-NAD kinase, domain 1"/>
    <property type="match status" value="1"/>
</dbReference>
<keyword evidence="3" id="KW-0444">Lipid biosynthesis</keyword>
<evidence type="ECO:0000256" key="11">
    <source>
        <dbReference type="ARBA" id="ARBA00023209"/>
    </source>
</evidence>
<feature type="compositionally biased region" description="Low complexity" evidence="13">
    <location>
        <begin position="1"/>
        <end position="14"/>
    </location>
</feature>
<dbReference type="GO" id="GO:0005886">
    <property type="term" value="C:plasma membrane"/>
    <property type="evidence" value="ECO:0007669"/>
    <property type="project" value="TreeGrafter"/>
</dbReference>
<dbReference type="GO" id="GO:0005524">
    <property type="term" value="F:ATP binding"/>
    <property type="evidence" value="ECO:0007669"/>
    <property type="project" value="UniProtKB-KW"/>
</dbReference>
<dbReference type="AlphaFoldDB" id="A0A328VB31"/>
<evidence type="ECO:0000256" key="5">
    <source>
        <dbReference type="ARBA" id="ARBA00022723"/>
    </source>
</evidence>
<dbReference type="InterPro" id="IPR050187">
    <property type="entry name" value="Lipid_Phosphate_FormReg"/>
</dbReference>